<evidence type="ECO:0000313" key="1">
    <source>
        <dbReference type="EMBL" id="SFV50743.1"/>
    </source>
</evidence>
<dbReference type="EMBL" id="FPHE01000011">
    <property type="protein sequence ID" value="SFV50743.1"/>
    <property type="molecule type" value="Genomic_DNA"/>
</dbReference>
<proteinExistence type="predicted"/>
<name>A0A1W1BB80_9ZZZZ</name>
<organism evidence="1">
    <name type="scientific">hydrothermal vent metagenome</name>
    <dbReference type="NCBI Taxonomy" id="652676"/>
    <lineage>
        <taxon>unclassified sequences</taxon>
        <taxon>metagenomes</taxon>
        <taxon>ecological metagenomes</taxon>
    </lineage>
</organism>
<reference evidence="1" key="1">
    <citation type="submission" date="2016-10" db="EMBL/GenBank/DDBJ databases">
        <authorList>
            <person name="de Groot N.N."/>
        </authorList>
    </citation>
    <scope>NUCLEOTIDE SEQUENCE</scope>
</reference>
<protein>
    <submittedName>
        <fullName evidence="1">Uncharacterized protein</fullName>
    </submittedName>
</protein>
<sequence>MRLTDEELKQLHKIQPLLFFYANQINGLVKGFSTVDDFFGLGFQDKILIRDTINSDKKWILDKFVEKYRDDLTQDDIEIVLSWKEQIEGTFFIVKQLKKYAKFLTAKDGEDRAYGVYALNDSFDELFNLPTWVDTVLLPFKDKIIYDGLILSKNIHFSASIRKNLNDGLGVAEAKHGLIETLPYVEESNGDEKLLQFYAKSETNRDYYRNEIIDIVSKSEELRQLYYREVGKANARAISKSLRLAGMSSGYFAIIDNVIVASGATKKEVEKNIKAIVPKDRLGYVYVYQLKKKR</sequence>
<dbReference type="AlphaFoldDB" id="A0A1W1BB80"/>
<gene>
    <name evidence="1" type="ORF">MNB_SV-12-150</name>
</gene>
<accession>A0A1W1BB80</accession>